<dbReference type="RefSeq" id="WP_344032575.1">
    <property type="nucleotide sequence ID" value="NZ_BAAAOB010000003.1"/>
</dbReference>
<protein>
    <recommendedName>
        <fullName evidence="1">PucR C-terminal helix-turn-helix domain-containing protein</fullName>
    </recommendedName>
</protein>
<accession>A0ABN2LN69</accession>
<dbReference type="InterPro" id="IPR025736">
    <property type="entry name" value="PucR_C-HTH_dom"/>
</dbReference>
<gene>
    <name evidence="2" type="ORF">GCM10009768_24240</name>
</gene>
<evidence type="ECO:0000313" key="3">
    <source>
        <dbReference type="Proteomes" id="UP001500851"/>
    </source>
</evidence>
<feature type="domain" description="PucR C-terminal helix-turn-helix" evidence="1">
    <location>
        <begin position="417"/>
        <end position="475"/>
    </location>
</feature>
<dbReference type="InterPro" id="IPR051448">
    <property type="entry name" value="CdaR-like_regulators"/>
</dbReference>
<dbReference type="Proteomes" id="UP001500851">
    <property type="component" value="Unassembled WGS sequence"/>
</dbReference>
<evidence type="ECO:0000259" key="1">
    <source>
        <dbReference type="Pfam" id="PF13556"/>
    </source>
</evidence>
<dbReference type="PANTHER" id="PTHR33744">
    <property type="entry name" value="CARBOHYDRATE DIACID REGULATOR"/>
    <property type="match status" value="1"/>
</dbReference>
<evidence type="ECO:0000313" key="2">
    <source>
        <dbReference type="EMBL" id="GAA1794288.1"/>
    </source>
</evidence>
<keyword evidence="3" id="KW-1185">Reference proteome</keyword>
<proteinExistence type="predicted"/>
<dbReference type="InterPro" id="IPR042070">
    <property type="entry name" value="PucR_C-HTH_sf"/>
</dbReference>
<dbReference type="EMBL" id="BAAAOB010000003">
    <property type="protein sequence ID" value="GAA1794288.1"/>
    <property type="molecule type" value="Genomic_DNA"/>
</dbReference>
<reference evidence="2 3" key="1">
    <citation type="journal article" date="2019" name="Int. J. Syst. Evol. Microbiol.">
        <title>The Global Catalogue of Microorganisms (GCM) 10K type strain sequencing project: providing services to taxonomists for standard genome sequencing and annotation.</title>
        <authorList>
            <consortium name="The Broad Institute Genomics Platform"/>
            <consortium name="The Broad Institute Genome Sequencing Center for Infectious Disease"/>
            <person name="Wu L."/>
            <person name="Ma J."/>
        </authorList>
    </citation>
    <scope>NUCLEOTIDE SEQUENCE [LARGE SCALE GENOMIC DNA]</scope>
    <source>
        <strain evidence="2 3">JCM 14736</strain>
    </source>
</reference>
<dbReference type="Gene3D" id="1.10.10.2840">
    <property type="entry name" value="PucR C-terminal helix-turn-helix domain"/>
    <property type="match status" value="1"/>
</dbReference>
<dbReference type="Pfam" id="PF13556">
    <property type="entry name" value="HTH_30"/>
    <property type="match status" value="1"/>
</dbReference>
<comment type="caution">
    <text evidence="2">The sequence shown here is derived from an EMBL/GenBank/DDBJ whole genome shotgun (WGS) entry which is preliminary data.</text>
</comment>
<name>A0ABN2LN69_9MICO</name>
<dbReference type="PANTHER" id="PTHR33744:SF15">
    <property type="entry name" value="CARBOHYDRATE DIACID REGULATOR"/>
    <property type="match status" value="1"/>
</dbReference>
<organism evidence="2 3">
    <name type="scientific">Leucobacter iarius</name>
    <dbReference type="NCBI Taxonomy" id="333963"/>
    <lineage>
        <taxon>Bacteria</taxon>
        <taxon>Bacillati</taxon>
        <taxon>Actinomycetota</taxon>
        <taxon>Actinomycetes</taxon>
        <taxon>Micrococcales</taxon>
        <taxon>Microbacteriaceae</taxon>
        <taxon>Leucobacter</taxon>
    </lineage>
</organism>
<sequence>MPLTLSAIARAVDGSCVSQRLSERTPVDGVARFDEVVVVGHPAYATLVTGDPAALLDRLDAGGPEADALARAVLVTDADDPALSERLAAHGTTAILGCALGGVALHATLAALLADDLAASDRLVAAGMKVLTQAARRGGSTAAIAELAHRIDGWAVLLDAQGQLITSAGAGRLHVSDATAVALGRPVRVRHEGLQLHQVGSDRDLAGYLVISTRSGTVSRSRDLASLAAALFDLLLRSHDPSVTEHLGRESLMRTIIDGGAPALELLRRWGVHDRSLTAFALGARTRTIDAERLLRRWFDELGAEHVFAASQGRVLGFVRDDLVDELAKRVDELTPVSGQRLHLGIGTPSPADALARGAAQAGQALDTALDESRTVVHYARLASVELVLGSLAAEPRAELARALDPLRDATGAHGELTEALRVFLAENGRHRASAELLGIHRQTLVSRLRRVEELTGLSMEHADDRATAWIALRALDR</sequence>